<name>A0A1M4Z3H4_9SPHI</name>
<dbReference type="EMBL" id="FQUQ01000002">
    <property type="protein sequence ID" value="SHF12357.1"/>
    <property type="molecule type" value="Genomic_DNA"/>
</dbReference>
<keyword evidence="2" id="KW-1185">Reference proteome</keyword>
<sequence>MRNLQKQIYSIALFFLFFVITQKSIAQDTVTIAKPLQSLNKIKLIIPGIFFEHEHLISPSTTVYGGIGIGAGVAYSYSNWGGSNWAFSMSPTAYLGLRNYYNLEKRAKKGRQTRNNAANFFGVEIGGSTKAIVEKNTYGNDGGMALDIFWGIQRSLGRKINFEMQLGPSLGTDFEEFKLHTVSGKIGFSYIL</sequence>
<gene>
    <name evidence="1" type="ORF">SAMN04488522_102165</name>
</gene>
<organism evidence="1 2">
    <name type="scientific">Pedobacter caeni</name>
    <dbReference type="NCBI Taxonomy" id="288992"/>
    <lineage>
        <taxon>Bacteria</taxon>
        <taxon>Pseudomonadati</taxon>
        <taxon>Bacteroidota</taxon>
        <taxon>Sphingobacteriia</taxon>
        <taxon>Sphingobacteriales</taxon>
        <taxon>Sphingobacteriaceae</taxon>
        <taxon>Pedobacter</taxon>
    </lineage>
</organism>
<dbReference type="STRING" id="288992.SAMN04488522_102165"/>
<dbReference type="OrthoDB" id="883248at2"/>
<dbReference type="RefSeq" id="WP_073229891.1">
    <property type="nucleotide sequence ID" value="NZ_FQUQ01000002.1"/>
</dbReference>
<evidence type="ECO:0000313" key="2">
    <source>
        <dbReference type="Proteomes" id="UP000184287"/>
    </source>
</evidence>
<accession>A0A1M4Z3H4</accession>
<proteinExistence type="predicted"/>
<dbReference type="Proteomes" id="UP000184287">
    <property type="component" value="Unassembled WGS sequence"/>
</dbReference>
<protein>
    <recommendedName>
        <fullName evidence="3">Outer membrane protein beta-barrel domain-containing protein</fullName>
    </recommendedName>
</protein>
<evidence type="ECO:0008006" key="3">
    <source>
        <dbReference type="Google" id="ProtNLM"/>
    </source>
</evidence>
<reference evidence="2" key="1">
    <citation type="submission" date="2016-11" db="EMBL/GenBank/DDBJ databases">
        <authorList>
            <person name="Varghese N."/>
            <person name="Submissions S."/>
        </authorList>
    </citation>
    <scope>NUCLEOTIDE SEQUENCE [LARGE SCALE GENOMIC DNA]</scope>
    <source>
        <strain evidence="2">DSM 16990</strain>
    </source>
</reference>
<evidence type="ECO:0000313" key="1">
    <source>
        <dbReference type="EMBL" id="SHF12357.1"/>
    </source>
</evidence>
<dbReference type="AlphaFoldDB" id="A0A1M4Z3H4"/>